<dbReference type="GO" id="GO:0006635">
    <property type="term" value="P:fatty acid beta-oxidation"/>
    <property type="evidence" value="ECO:0007669"/>
    <property type="project" value="TreeGrafter"/>
</dbReference>
<organism evidence="5 6">
    <name type="scientific">Zopfia rhizophila CBS 207.26</name>
    <dbReference type="NCBI Taxonomy" id="1314779"/>
    <lineage>
        <taxon>Eukaryota</taxon>
        <taxon>Fungi</taxon>
        <taxon>Dikarya</taxon>
        <taxon>Ascomycota</taxon>
        <taxon>Pezizomycotina</taxon>
        <taxon>Dothideomycetes</taxon>
        <taxon>Dothideomycetes incertae sedis</taxon>
        <taxon>Zopfiaceae</taxon>
        <taxon>Zopfia</taxon>
    </lineage>
</organism>
<evidence type="ECO:0000256" key="3">
    <source>
        <dbReference type="ARBA" id="ARBA00023140"/>
    </source>
</evidence>
<reference evidence="5" key="1">
    <citation type="journal article" date="2020" name="Stud. Mycol.">
        <title>101 Dothideomycetes genomes: a test case for predicting lifestyles and emergence of pathogens.</title>
        <authorList>
            <person name="Haridas S."/>
            <person name="Albert R."/>
            <person name="Binder M."/>
            <person name="Bloem J."/>
            <person name="Labutti K."/>
            <person name="Salamov A."/>
            <person name="Andreopoulos B."/>
            <person name="Baker S."/>
            <person name="Barry K."/>
            <person name="Bills G."/>
            <person name="Bluhm B."/>
            <person name="Cannon C."/>
            <person name="Castanera R."/>
            <person name="Culley D."/>
            <person name="Daum C."/>
            <person name="Ezra D."/>
            <person name="Gonzalez J."/>
            <person name="Henrissat B."/>
            <person name="Kuo A."/>
            <person name="Liang C."/>
            <person name="Lipzen A."/>
            <person name="Lutzoni F."/>
            <person name="Magnuson J."/>
            <person name="Mondo S."/>
            <person name="Nolan M."/>
            <person name="Ohm R."/>
            <person name="Pangilinan J."/>
            <person name="Park H.-J."/>
            <person name="Ramirez L."/>
            <person name="Alfaro M."/>
            <person name="Sun H."/>
            <person name="Tritt A."/>
            <person name="Yoshinaga Y."/>
            <person name="Zwiers L.-H."/>
            <person name="Turgeon B."/>
            <person name="Goodwin S."/>
            <person name="Spatafora J."/>
            <person name="Crous P."/>
            <person name="Grigoriev I."/>
        </authorList>
    </citation>
    <scope>NUCLEOTIDE SEQUENCE</scope>
    <source>
        <strain evidence="5">CBS 207.26</strain>
    </source>
</reference>
<evidence type="ECO:0000256" key="1">
    <source>
        <dbReference type="ARBA" id="ARBA00004275"/>
    </source>
</evidence>
<dbReference type="SUPFAM" id="SSF52096">
    <property type="entry name" value="ClpP/crotonase"/>
    <property type="match status" value="1"/>
</dbReference>
<sequence length="206" mass="22856">MVSSTVSGEYQGWVAIISLNKLQKLNSLTEDEFYHLASPLREVERRDEVFITLLLGTGTFFSAIRISKSRDVAPDTDLFRHGLREIVANSLNTSHALYTHSKIFVTTLNGPVVGLFAAVIVFSDFIYCVPHTYLLTPFSSLGLVAEDGALQALVQRMGVVKAKEALIMSRKIEALDLLGFSVLVLEEIEEWLGSHLNGDSMLKLRL</sequence>
<keyword evidence="4" id="KW-0413">Isomerase</keyword>
<keyword evidence="3" id="KW-0576">Peroxisome</keyword>
<dbReference type="InterPro" id="IPR001753">
    <property type="entry name" value="Enoyl-CoA_hydra/iso"/>
</dbReference>
<proteinExistence type="predicted"/>
<dbReference type="Proteomes" id="UP000800200">
    <property type="component" value="Unassembled WGS sequence"/>
</dbReference>
<name>A0A6A6E799_9PEZI</name>
<gene>
    <name evidence="5" type="ORF">K469DRAFT_725167</name>
</gene>
<dbReference type="InterPro" id="IPR051053">
    <property type="entry name" value="ECH/Chromodomain_protein"/>
</dbReference>
<accession>A0A6A6E799</accession>
<dbReference type="InterPro" id="IPR029045">
    <property type="entry name" value="ClpP/crotonase-like_dom_sf"/>
</dbReference>
<dbReference type="GO" id="GO:0005782">
    <property type="term" value="C:peroxisomal matrix"/>
    <property type="evidence" value="ECO:0007669"/>
    <property type="project" value="TreeGrafter"/>
</dbReference>
<keyword evidence="6" id="KW-1185">Reference proteome</keyword>
<dbReference type="EMBL" id="ML994626">
    <property type="protein sequence ID" value="KAF2187684.1"/>
    <property type="molecule type" value="Genomic_DNA"/>
</dbReference>
<protein>
    <submittedName>
        <fullName evidence="5">ClpP/crotonase</fullName>
    </submittedName>
</protein>
<dbReference type="OrthoDB" id="448450at2759"/>
<dbReference type="GO" id="GO:0004165">
    <property type="term" value="F:delta(3)-delta(2)-enoyl-CoA isomerase activity"/>
    <property type="evidence" value="ECO:0007669"/>
    <property type="project" value="UniProtKB-ARBA"/>
</dbReference>
<evidence type="ECO:0000313" key="6">
    <source>
        <dbReference type="Proteomes" id="UP000800200"/>
    </source>
</evidence>
<evidence type="ECO:0000256" key="4">
    <source>
        <dbReference type="ARBA" id="ARBA00023235"/>
    </source>
</evidence>
<dbReference type="AlphaFoldDB" id="A0A6A6E799"/>
<dbReference type="Gene3D" id="3.90.226.10">
    <property type="entry name" value="2-enoyl-CoA Hydratase, Chain A, domain 1"/>
    <property type="match status" value="1"/>
</dbReference>
<evidence type="ECO:0000256" key="2">
    <source>
        <dbReference type="ARBA" id="ARBA00023026"/>
    </source>
</evidence>
<evidence type="ECO:0000313" key="5">
    <source>
        <dbReference type="EMBL" id="KAF2187684.1"/>
    </source>
</evidence>
<dbReference type="PANTHER" id="PTHR43684:SF1">
    <property type="entry name" value="ENOYL-COA DELTA ISOMERASE 2"/>
    <property type="match status" value="1"/>
</dbReference>
<dbReference type="CDD" id="cd06558">
    <property type="entry name" value="crotonase-like"/>
    <property type="match status" value="1"/>
</dbReference>
<dbReference type="Pfam" id="PF00378">
    <property type="entry name" value="ECH_1"/>
    <property type="match status" value="1"/>
</dbReference>
<dbReference type="PANTHER" id="PTHR43684">
    <property type="match status" value="1"/>
</dbReference>
<keyword evidence="2" id="KW-0843">Virulence</keyword>
<comment type="subcellular location">
    <subcellularLocation>
        <location evidence="1">Peroxisome</location>
    </subcellularLocation>
</comment>